<name>A0A7W8BLR2_9ACTN</name>
<sequence length="93" mass="10172">MSIRSVLGGRIWLTVLESVARTRRAVIVHEAVGQFGVGAEVSARISERLHGQLASPVVRVTSANAPVPFSRPLENEYLYKISDVESAIRKLMA</sequence>
<protein>
    <submittedName>
        <fullName evidence="5">Pyruvate/2-oxoglutarate/acetoin dehydrogenase E1 component</fullName>
    </submittedName>
</protein>
<dbReference type="InterPro" id="IPR033248">
    <property type="entry name" value="Transketolase_C"/>
</dbReference>
<proteinExistence type="predicted"/>
<evidence type="ECO:0000313" key="5">
    <source>
        <dbReference type="EMBL" id="MBB5125232.1"/>
    </source>
</evidence>
<organism evidence="5 6">
    <name type="scientific">Streptomyces griseoloalbus</name>
    <dbReference type="NCBI Taxonomy" id="67303"/>
    <lineage>
        <taxon>Bacteria</taxon>
        <taxon>Bacillati</taxon>
        <taxon>Actinomycetota</taxon>
        <taxon>Actinomycetes</taxon>
        <taxon>Kitasatosporales</taxon>
        <taxon>Streptomycetaceae</taxon>
        <taxon>Streptomyces</taxon>
    </lineage>
</organism>
<dbReference type="PANTHER" id="PTHR43257:SF2">
    <property type="entry name" value="PYRUVATE DEHYDROGENASE E1 COMPONENT SUBUNIT BETA"/>
    <property type="match status" value="1"/>
</dbReference>
<evidence type="ECO:0000256" key="1">
    <source>
        <dbReference type="ARBA" id="ARBA00001964"/>
    </source>
</evidence>
<comment type="caution">
    <text evidence="5">The sequence shown here is derived from an EMBL/GenBank/DDBJ whole genome shotgun (WGS) entry which is preliminary data.</text>
</comment>
<dbReference type="SUPFAM" id="SSF52922">
    <property type="entry name" value="TK C-terminal domain-like"/>
    <property type="match status" value="1"/>
</dbReference>
<keyword evidence="5" id="KW-0670">Pyruvate</keyword>
<evidence type="ECO:0000256" key="3">
    <source>
        <dbReference type="ARBA" id="ARBA00023052"/>
    </source>
</evidence>
<dbReference type="InterPro" id="IPR009014">
    <property type="entry name" value="Transketo_C/PFOR_II"/>
</dbReference>
<gene>
    <name evidence="5" type="ORF">FHS32_001964</name>
</gene>
<reference evidence="5 6" key="1">
    <citation type="submission" date="2020-08" db="EMBL/GenBank/DDBJ databases">
        <title>Genomic Encyclopedia of Type Strains, Phase III (KMG-III): the genomes of soil and plant-associated and newly described type strains.</title>
        <authorList>
            <person name="Whitman W."/>
        </authorList>
    </citation>
    <scope>NUCLEOTIDE SEQUENCE [LARGE SCALE GENOMIC DNA]</scope>
    <source>
        <strain evidence="5 6">CECT 3226</strain>
    </source>
</reference>
<keyword evidence="3" id="KW-0786">Thiamine pyrophosphate</keyword>
<dbReference type="Pfam" id="PF02780">
    <property type="entry name" value="Transketolase_C"/>
    <property type="match status" value="1"/>
</dbReference>
<keyword evidence="6" id="KW-1185">Reference proteome</keyword>
<accession>A0A7W8BLR2</accession>
<evidence type="ECO:0000313" key="6">
    <source>
        <dbReference type="Proteomes" id="UP000568022"/>
    </source>
</evidence>
<dbReference type="Proteomes" id="UP000568022">
    <property type="component" value="Unassembled WGS sequence"/>
</dbReference>
<evidence type="ECO:0000256" key="2">
    <source>
        <dbReference type="ARBA" id="ARBA00023002"/>
    </source>
</evidence>
<feature type="domain" description="Transketolase C-terminal" evidence="4">
    <location>
        <begin position="14"/>
        <end position="81"/>
    </location>
</feature>
<dbReference type="EMBL" id="JACHJE010000004">
    <property type="protein sequence ID" value="MBB5125232.1"/>
    <property type="molecule type" value="Genomic_DNA"/>
</dbReference>
<dbReference type="PANTHER" id="PTHR43257">
    <property type="entry name" value="PYRUVATE DEHYDROGENASE E1 COMPONENT BETA SUBUNIT"/>
    <property type="match status" value="1"/>
</dbReference>
<dbReference type="AlphaFoldDB" id="A0A7W8BLR2"/>
<keyword evidence="2" id="KW-0560">Oxidoreductase</keyword>
<dbReference type="GO" id="GO:0016491">
    <property type="term" value="F:oxidoreductase activity"/>
    <property type="evidence" value="ECO:0007669"/>
    <property type="project" value="UniProtKB-KW"/>
</dbReference>
<evidence type="ECO:0000259" key="4">
    <source>
        <dbReference type="Pfam" id="PF02780"/>
    </source>
</evidence>
<comment type="cofactor">
    <cofactor evidence="1">
        <name>thiamine diphosphate</name>
        <dbReference type="ChEBI" id="CHEBI:58937"/>
    </cofactor>
</comment>
<dbReference type="Gene3D" id="3.40.50.920">
    <property type="match status" value="1"/>
</dbReference>